<gene>
    <name evidence="1" type="ORF">U5G49_006297</name>
</gene>
<evidence type="ECO:0000313" key="2">
    <source>
        <dbReference type="Proteomes" id="UP001322785"/>
    </source>
</evidence>
<dbReference type="EMBL" id="CP140637">
    <property type="protein sequence ID" value="WRW39238.1"/>
    <property type="molecule type" value="Genomic_DNA"/>
</dbReference>
<organism evidence="1 2">
    <name type="scientific">Rhizobium indigoferae</name>
    <dbReference type="NCBI Taxonomy" id="158891"/>
    <lineage>
        <taxon>Bacteria</taxon>
        <taxon>Pseudomonadati</taxon>
        <taxon>Pseudomonadota</taxon>
        <taxon>Alphaproteobacteria</taxon>
        <taxon>Hyphomicrobiales</taxon>
        <taxon>Rhizobiaceae</taxon>
        <taxon>Rhizobium/Agrobacterium group</taxon>
        <taxon>Rhizobium</taxon>
    </lineage>
</organism>
<keyword evidence="2" id="KW-1185">Reference proteome</keyword>
<dbReference type="RefSeq" id="WP_193445430.1">
    <property type="nucleotide sequence ID" value="NZ_BSOQ01000011.1"/>
</dbReference>
<evidence type="ECO:0000313" key="1">
    <source>
        <dbReference type="EMBL" id="WRW39238.1"/>
    </source>
</evidence>
<dbReference type="Proteomes" id="UP001322785">
    <property type="component" value="Plasmid pRinCIP108029d"/>
</dbReference>
<accession>A0ABZ1DSQ5</accession>
<geneLocation type="plasmid" evidence="1 2">
    <name>pRinCIP108029d</name>
</geneLocation>
<protein>
    <submittedName>
        <fullName evidence="1">Uncharacterized protein</fullName>
    </submittedName>
</protein>
<sequence length="61" mass="7004">MLEAPSAMPRKCYSSEHFDDAAIAEQERCEILDRVCLPVSTRPVDLDVERTRRNRNVRAAD</sequence>
<name>A0ABZ1DSQ5_9HYPH</name>
<reference evidence="1 2" key="1">
    <citation type="submission" date="2023-12" db="EMBL/GenBank/DDBJ databases">
        <authorList>
            <person name="Menendez E."/>
            <person name="Kaur S."/>
            <person name="Flores-Felix J.D."/>
            <person name="diCenzo G.C."/>
            <person name="Peix A."/>
            <person name="Velazquez E."/>
        </authorList>
    </citation>
    <scope>NUCLEOTIDE SEQUENCE [LARGE SCALE GENOMIC DNA]</scope>
    <source>
        <strain evidence="1 2">CIP 108029</strain>
        <plasmid evidence="1 2">pRinCIP108029d</plasmid>
    </source>
</reference>
<proteinExistence type="predicted"/>
<keyword evidence="1" id="KW-0614">Plasmid</keyword>